<accession>A0ABV4N9F5</accession>
<dbReference type="Proteomes" id="UP001570417">
    <property type="component" value="Unassembled WGS sequence"/>
</dbReference>
<dbReference type="PROSITE" id="PS51257">
    <property type="entry name" value="PROKAR_LIPOPROTEIN"/>
    <property type="match status" value="1"/>
</dbReference>
<evidence type="ECO:0000313" key="3">
    <source>
        <dbReference type="Proteomes" id="UP001570417"/>
    </source>
</evidence>
<sequence length="222" mass="24805">MKLKALTLLITSSFACMVTAADMNVNQEVKAAKDPHIANLSLVQQLADVGLEQKDPLILMTAAKIYAMTPTKDMKRTKESEGGVDSKKTTDMTVDFDSLLDYAKEYSGDNESYLAMISEIESVKTRGRTSGPAISTDRIEAGATDTYYIRYRGDRLAELMIIGDGDTDLDVYVYDERGNSICKDDDYSDQMYCSWVPAWTGEFEVKIKNRGNVYNVYDILTN</sequence>
<protein>
    <recommendedName>
        <fullName evidence="4">Peptidase C-terminal archaeal/bacterial domain-containing protein</fullName>
    </recommendedName>
</protein>
<dbReference type="EMBL" id="JBFRUW010000017">
    <property type="protein sequence ID" value="MFA0567903.1"/>
    <property type="molecule type" value="Genomic_DNA"/>
</dbReference>
<feature type="chain" id="PRO_5046829767" description="Peptidase C-terminal archaeal/bacterial domain-containing protein" evidence="1">
    <location>
        <begin position="21"/>
        <end position="222"/>
    </location>
</feature>
<proteinExistence type="predicted"/>
<feature type="signal peptide" evidence="1">
    <location>
        <begin position="1"/>
        <end position="20"/>
    </location>
</feature>
<name>A0ABV4N9F5_9VIBR</name>
<evidence type="ECO:0000256" key="1">
    <source>
        <dbReference type="SAM" id="SignalP"/>
    </source>
</evidence>
<evidence type="ECO:0000313" key="2">
    <source>
        <dbReference type="EMBL" id="MFA0567903.1"/>
    </source>
</evidence>
<gene>
    <name evidence="2" type="ORF">AB4566_06415</name>
</gene>
<comment type="caution">
    <text evidence="2">The sequence shown here is derived from an EMBL/GenBank/DDBJ whole genome shotgun (WGS) entry which is preliminary data.</text>
</comment>
<keyword evidence="1" id="KW-0732">Signal</keyword>
<evidence type="ECO:0008006" key="4">
    <source>
        <dbReference type="Google" id="ProtNLM"/>
    </source>
</evidence>
<keyword evidence="3" id="KW-1185">Reference proteome</keyword>
<reference evidence="2 3" key="1">
    <citation type="journal article" date="2024" name="ISME J.">
        <title>Tailless and filamentous prophages are predominant in marine Vibrio.</title>
        <authorList>
            <person name="Steensen K."/>
            <person name="Seneca J."/>
            <person name="Bartlau N."/>
            <person name="Yu X.A."/>
            <person name="Hussain F.A."/>
            <person name="Polz M.F."/>
        </authorList>
    </citation>
    <scope>NUCLEOTIDE SEQUENCE [LARGE SCALE GENOMIC DNA]</scope>
    <source>
        <strain evidence="2 3">10N.222.51.A1</strain>
    </source>
</reference>
<dbReference type="RefSeq" id="WP_273295921.1">
    <property type="nucleotide sequence ID" value="NZ_JBFRUW010000017.1"/>
</dbReference>
<organism evidence="2 3">
    <name type="scientific">Vibrio gallaecicus</name>
    <dbReference type="NCBI Taxonomy" id="552386"/>
    <lineage>
        <taxon>Bacteria</taxon>
        <taxon>Pseudomonadati</taxon>
        <taxon>Pseudomonadota</taxon>
        <taxon>Gammaproteobacteria</taxon>
        <taxon>Vibrionales</taxon>
        <taxon>Vibrionaceae</taxon>
        <taxon>Vibrio</taxon>
    </lineage>
</organism>